<dbReference type="Gene3D" id="1.20.1560.10">
    <property type="entry name" value="ABC transporter type 1, transmembrane domain"/>
    <property type="match status" value="1"/>
</dbReference>
<dbReference type="InterPro" id="IPR011527">
    <property type="entry name" value="ABC1_TM_dom"/>
</dbReference>
<feature type="transmembrane region" description="Helical" evidence="5">
    <location>
        <begin position="210"/>
        <end position="231"/>
    </location>
</feature>
<evidence type="ECO:0000256" key="5">
    <source>
        <dbReference type="SAM" id="Phobius"/>
    </source>
</evidence>
<dbReference type="InterPro" id="IPR027417">
    <property type="entry name" value="P-loop_NTPase"/>
</dbReference>
<organism evidence="8 9">
    <name type="scientific">Pirellulimonas nuda</name>
    <dbReference type="NCBI Taxonomy" id="2528009"/>
    <lineage>
        <taxon>Bacteria</taxon>
        <taxon>Pseudomonadati</taxon>
        <taxon>Planctomycetota</taxon>
        <taxon>Planctomycetia</taxon>
        <taxon>Pirellulales</taxon>
        <taxon>Lacipirellulaceae</taxon>
        <taxon>Pirellulimonas</taxon>
    </lineage>
</organism>
<feature type="domain" description="ABC transporter" evidence="6">
    <location>
        <begin position="490"/>
        <end position="716"/>
    </location>
</feature>
<keyword evidence="3 5" id="KW-1133">Transmembrane helix</keyword>
<name>A0A518DE34_9BACT</name>
<dbReference type="AlphaFoldDB" id="A0A518DE34"/>
<dbReference type="InterPro" id="IPR036640">
    <property type="entry name" value="ABC1_TM_sf"/>
</dbReference>
<dbReference type="GO" id="GO:0016887">
    <property type="term" value="F:ATP hydrolysis activity"/>
    <property type="evidence" value="ECO:0007669"/>
    <property type="project" value="InterPro"/>
</dbReference>
<dbReference type="GO" id="GO:0005886">
    <property type="term" value="C:plasma membrane"/>
    <property type="evidence" value="ECO:0007669"/>
    <property type="project" value="UniProtKB-SubCell"/>
</dbReference>
<feature type="transmembrane region" description="Helical" evidence="5">
    <location>
        <begin position="401"/>
        <end position="424"/>
    </location>
</feature>
<evidence type="ECO:0000259" key="6">
    <source>
        <dbReference type="PROSITE" id="PS50893"/>
    </source>
</evidence>
<feature type="transmembrane region" description="Helical" evidence="5">
    <location>
        <begin position="321"/>
        <end position="339"/>
    </location>
</feature>
<dbReference type="GO" id="GO:0015421">
    <property type="term" value="F:ABC-type oligopeptide transporter activity"/>
    <property type="evidence" value="ECO:0007669"/>
    <property type="project" value="TreeGrafter"/>
</dbReference>
<evidence type="ECO:0000256" key="1">
    <source>
        <dbReference type="ARBA" id="ARBA00004651"/>
    </source>
</evidence>
<dbReference type="Proteomes" id="UP000317429">
    <property type="component" value="Chromosome"/>
</dbReference>
<evidence type="ECO:0000256" key="4">
    <source>
        <dbReference type="ARBA" id="ARBA00023136"/>
    </source>
</evidence>
<dbReference type="Pfam" id="PF00005">
    <property type="entry name" value="ABC_tran"/>
    <property type="match status" value="1"/>
</dbReference>
<dbReference type="PROSITE" id="PS50893">
    <property type="entry name" value="ABC_TRANSPORTER_2"/>
    <property type="match status" value="1"/>
</dbReference>
<keyword evidence="8" id="KW-0067">ATP-binding</keyword>
<dbReference type="PANTHER" id="PTHR43394">
    <property type="entry name" value="ATP-DEPENDENT PERMEASE MDL1, MITOCHONDRIAL"/>
    <property type="match status" value="1"/>
</dbReference>
<dbReference type="InterPro" id="IPR003439">
    <property type="entry name" value="ABC_transporter-like_ATP-bd"/>
</dbReference>
<dbReference type="PROSITE" id="PS50929">
    <property type="entry name" value="ABC_TM1F"/>
    <property type="match status" value="1"/>
</dbReference>
<dbReference type="SUPFAM" id="SSF52540">
    <property type="entry name" value="P-loop containing nucleoside triphosphate hydrolases"/>
    <property type="match status" value="1"/>
</dbReference>
<evidence type="ECO:0000259" key="7">
    <source>
        <dbReference type="PROSITE" id="PS50929"/>
    </source>
</evidence>
<reference evidence="8 9" key="1">
    <citation type="submission" date="2019-02" db="EMBL/GenBank/DDBJ databases">
        <title>Deep-cultivation of Planctomycetes and their phenomic and genomic characterization uncovers novel biology.</title>
        <authorList>
            <person name="Wiegand S."/>
            <person name="Jogler M."/>
            <person name="Boedeker C."/>
            <person name="Pinto D."/>
            <person name="Vollmers J."/>
            <person name="Rivas-Marin E."/>
            <person name="Kohn T."/>
            <person name="Peeters S.H."/>
            <person name="Heuer A."/>
            <person name="Rast P."/>
            <person name="Oberbeckmann S."/>
            <person name="Bunk B."/>
            <person name="Jeske O."/>
            <person name="Meyerdierks A."/>
            <person name="Storesund J.E."/>
            <person name="Kallscheuer N."/>
            <person name="Luecker S."/>
            <person name="Lage O.M."/>
            <person name="Pohl T."/>
            <person name="Merkel B.J."/>
            <person name="Hornburger P."/>
            <person name="Mueller R.-W."/>
            <person name="Bruemmer F."/>
            <person name="Labrenz M."/>
            <person name="Spormann A.M."/>
            <person name="Op den Camp H."/>
            <person name="Overmann J."/>
            <person name="Amann R."/>
            <person name="Jetten M.S.M."/>
            <person name="Mascher T."/>
            <person name="Medema M.H."/>
            <person name="Devos D.P."/>
            <person name="Kaster A.-K."/>
            <person name="Ovreas L."/>
            <person name="Rohde M."/>
            <person name="Galperin M.Y."/>
            <person name="Jogler C."/>
        </authorList>
    </citation>
    <scope>NUCLEOTIDE SEQUENCE [LARGE SCALE GENOMIC DNA]</scope>
    <source>
        <strain evidence="8 9">Pla175</strain>
    </source>
</reference>
<dbReference type="KEGG" id="pnd:Pla175_31210"/>
<evidence type="ECO:0000256" key="2">
    <source>
        <dbReference type="ARBA" id="ARBA00022692"/>
    </source>
</evidence>
<gene>
    <name evidence="8" type="primary">hlyB</name>
    <name evidence="8" type="ORF">Pla175_31210</name>
</gene>
<comment type="subcellular location">
    <subcellularLocation>
        <location evidence="1">Cell membrane</location>
        <topology evidence="1">Multi-pass membrane protein</topology>
    </subcellularLocation>
</comment>
<accession>A0A518DE34</accession>
<dbReference type="EMBL" id="CP036291">
    <property type="protein sequence ID" value="QDU89726.1"/>
    <property type="molecule type" value="Genomic_DNA"/>
</dbReference>
<evidence type="ECO:0000313" key="9">
    <source>
        <dbReference type="Proteomes" id="UP000317429"/>
    </source>
</evidence>
<sequence length="716" mass="77511">MQIAPPSAEPDLAAVLVRLARERGARVERLRAEKLLAEAGAAWPGDPRLLWMKWLATGATSLGLRAKAMRMTVDDALRLAQDGALVVAASQGDQLVSLVLGFDGGHAEVAAEGSNDSRRLTPTQLTSELGAPIEQEPDKWVWMVVTDVELGHDHGGRLHRNPVNRLLDLMRPERSDIWVVVVFAFSVGVLSLATPIAVESLVNMVAFGRMLQPLLVLSIMLFGFLAFSGLLRALQTFVVEIIQQRLFVRVAADLAYRLPRIKPSSLHGEYGPELTNRFFDVVTLQKVVAQLLLDGVTILLTTLVGMTVLAFYHPFLLGFDVVLLALVTIGVFLMGRGAFSTAIQESIQKYRLAAWLDDLARCSSAFKSSGGAEFALDRANYLTAGYLECRRGHFKVLFRQLLFIFGLQAVAGTVLLGCGGWLVIREQLTLGQLIAAELIVATILSALNKLGKHIEGFCDLVASVDKLGHLFDLEMEPQDGQLALTPGSGVRVRITSASDGFDGARQEVRSLALESGERVALLDPAGAGGSPLIDMLYGLSKPEGGHVEIEHADPRDLHPETLRTAVAMVRSVDVFEGTLAENIHLGRPDVSMTDVRWALQGVRMLDTVLRLPEGLDTPLNGAGGPFIPSQLMMLMLARAVVGRPRMVLVDGALDGLGDQQLEVAIDLLTDPARGWTLLATTGRRTIAERFDRVIDLAAEDADAANLRPTSNGEAPQ</sequence>
<keyword evidence="8" id="KW-0547">Nucleotide-binding</keyword>
<dbReference type="SUPFAM" id="SSF90123">
    <property type="entry name" value="ABC transporter transmembrane region"/>
    <property type="match status" value="1"/>
</dbReference>
<dbReference type="GO" id="GO:0005524">
    <property type="term" value="F:ATP binding"/>
    <property type="evidence" value="ECO:0007669"/>
    <property type="project" value="UniProtKB-KW"/>
</dbReference>
<feature type="transmembrane region" description="Helical" evidence="5">
    <location>
        <begin position="291"/>
        <end position="315"/>
    </location>
</feature>
<feature type="domain" description="ABC transmembrane type-1" evidence="7">
    <location>
        <begin position="178"/>
        <end position="451"/>
    </location>
</feature>
<evidence type="ECO:0000313" key="8">
    <source>
        <dbReference type="EMBL" id="QDU89726.1"/>
    </source>
</evidence>
<dbReference type="PANTHER" id="PTHR43394:SF4">
    <property type="entry name" value="TOXIN SECRETION ABC TRANSPORTER ATP-BINDING PROTEIN"/>
    <property type="match status" value="1"/>
</dbReference>
<dbReference type="Gene3D" id="3.40.50.300">
    <property type="entry name" value="P-loop containing nucleotide triphosphate hydrolases"/>
    <property type="match status" value="1"/>
</dbReference>
<keyword evidence="9" id="KW-1185">Reference proteome</keyword>
<proteinExistence type="predicted"/>
<evidence type="ECO:0000256" key="3">
    <source>
        <dbReference type="ARBA" id="ARBA00022989"/>
    </source>
</evidence>
<keyword evidence="2 5" id="KW-0812">Transmembrane</keyword>
<feature type="transmembrane region" description="Helical" evidence="5">
    <location>
        <begin position="177"/>
        <end position="198"/>
    </location>
</feature>
<dbReference type="RefSeq" id="WP_145286809.1">
    <property type="nucleotide sequence ID" value="NZ_CP036291.1"/>
</dbReference>
<dbReference type="InterPro" id="IPR039421">
    <property type="entry name" value="Type_1_exporter"/>
</dbReference>
<protein>
    <submittedName>
        <fullName evidence="8">Alpha-hemolysin translocation ATP-binding protein HlyB</fullName>
    </submittedName>
</protein>
<dbReference type="OrthoDB" id="311344at2"/>
<keyword evidence="4 5" id="KW-0472">Membrane</keyword>